<dbReference type="PROSITE" id="PS50005">
    <property type="entry name" value="TPR"/>
    <property type="match status" value="1"/>
</dbReference>
<dbReference type="SUPFAM" id="SSF48452">
    <property type="entry name" value="TPR-like"/>
    <property type="match status" value="1"/>
</dbReference>
<dbReference type="OrthoDB" id="3436077at2"/>
<gene>
    <name evidence="2" type="ORF">CLV72_101123</name>
</gene>
<dbReference type="Proteomes" id="UP000237846">
    <property type="component" value="Unassembled WGS sequence"/>
</dbReference>
<dbReference type="EMBL" id="PVZC01000001">
    <property type="protein sequence ID" value="PRY01541.1"/>
    <property type="molecule type" value="Genomic_DNA"/>
</dbReference>
<protein>
    <submittedName>
        <fullName evidence="2">Uncharacterized protein</fullName>
    </submittedName>
</protein>
<keyword evidence="3" id="KW-1185">Reference proteome</keyword>
<organism evidence="2 3">
    <name type="scientific">Allonocardiopsis opalescens</name>
    <dbReference type="NCBI Taxonomy" id="1144618"/>
    <lineage>
        <taxon>Bacteria</taxon>
        <taxon>Bacillati</taxon>
        <taxon>Actinomycetota</taxon>
        <taxon>Actinomycetes</taxon>
        <taxon>Streptosporangiales</taxon>
        <taxon>Allonocardiopsis</taxon>
    </lineage>
</organism>
<sequence>MSRRANRSAAALTREELAEWLRAAWDEPDRLHDLIVAALDEGRATEVREAARRLTEIDPEPARSAAVLALVKRTCADHQGAERVLLDHIRAHGGSAGIWFSLAPLAAWRGSENDVGTALGNALKYDPDHWETLHWGYRHYLRHGGAQAALDWLERYKARSWRAHLMIGTVLLDRGDREDAFACFEAACELAPNHPGPLSGVAEALLGAGLLAELADVVLRRWRGVHGPVPLIHAIEADLRLGRAADAALALSRLRGLRVPPETAGQVAELERRVRAACAAAGL</sequence>
<evidence type="ECO:0000256" key="1">
    <source>
        <dbReference type="PROSITE-ProRule" id="PRU00339"/>
    </source>
</evidence>
<dbReference type="SMART" id="SM00028">
    <property type="entry name" value="TPR"/>
    <property type="match status" value="1"/>
</dbReference>
<evidence type="ECO:0000313" key="2">
    <source>
        <dbReference type="EMBL" id="PRY01541.1"/>
    </source>
</evidence>
<proteinExistence type="predicted"/>
<dbReference type="InterPro" id="IPR019734">
    <property type="entry name" value="TPR_rpt"/>
</dbReference>
<comment type="caution">
    <text evidence="2">The sequence shown here is derived from an EMBL/GenBank/DDBJ whole genome shotgun (WGS) entry which is preliminary data.</text>
</comment>
<reference evidence="2 3" key="1">
    <citation type="submission" date="2018-03" db="EMBL/GenBank/DDBJ databases">
        <title>Genomic Encyclopedia of Archaeal and Bacterial Type Strains, Phase II (KMG-II): from individual species to whole genera.</title>
        <authorList>
            <person name="Goeker M."/>
        </authorList>
    </citation>
    <scope>NUCLEOTIDE SEQUENCE [LARGE SCALE GENOMIC DNA]</scope>
    <source>
        <strain evidence="2 3">DSM 45601</strain>
    </source>
</reference>
<keyword evidence="1" id="KW-0802">TPR repeat</keyword>
<dbReference type="AlphaFoldDB" id="A0A2T0QCE0"/>
<dbReference type="RefSeq" id="WP_106237421.1">
    <property type="nucleotide sequence ID" value="NZ_PVZC01000001.1"/>
</dbReference>
<name>A0A2T0QCE0_9ACTN</name>
<dbReference type="Gene3D" id="1.25.40.10">
    <property type="entry name" value="Tetratricopeptide repeat domain"/>
    <property type="match status" value="1"/>
</dbReference>
<feature type="repeat" description="TPR" evidence="1">
    <location>
        <begin position="161"/>
        <end position="194"/>
    </location>
</feature>
<accession>A0A2T0QCE0</accession>
<evidence type="ECO:0000313" key="3">
    <source>
        <dbReference type="Proteomes" id="UP000237846"/>
    </source>
</evidence>
<dbReference type="InterPro" id="IPR011990">
    <property type="entry name" value="TPR-like_helical_dom_sf"/>
</dbReference>